<gene>
    <name evidence="3" type="ORF">JOE69_003445</name>
</gene>
<dbReference type="InterPro" id="IPR027417">
    <property type="entry name" value="P-loop_NTPase"/>
</dbReference>
<dbReference type="PANTHER" id="PTHR12169:SF6">
    <property type="entry name" value="AFG1-LIKE ATPASE"/>
    <property type="match status" value="1"/>
</dbReference>
<comment type="caution">
    <text evidence="3">The sequence shown here is derived from an EMBL/GenBank/DDBJ whole genome shotgun (WGS) entry which is preliminary data.</text>
</comment>
<dbReference type="Pfam" id="PF03969">
    <property type="entry name" value="AFG1_ATPase"/>
    <property type="match status" value="1"/>
</dbReference>
<dbReference type="RefSeq" id="WP_309800863.1">
    <property type="nucleotide sequence ID" value="NZ_BAAAHY010000006.1"/>
</dbReference>
<dbReference type="EMBL" id="JAVDQF010000001">
    <property type="protein sequence ID" value="MDR6271207.1"/>
    <property type="molecule type" value="Genomic_DNA"/>
</dbReference>
<proteinExistence type="predicted"/>
<protein>
    <submittedName>
        <fullName evidence="3">Cell division protein ZapE</fullName>
    </submittedName>
</protein>
<accession>A0ABU1JFK7</accession>
<dbReference type="SUPFAM" id="SSF52540">
    <property type="entry name" value="P-loop containing nucleoside triphosphate hydrolases"/>
    <property type="match status" value="1"/>
</dbReference>
<dbReference type="Proteomes" id="UP001185069">
    <property type="component" value="Unassembled WGS sequence"/>
</dbReference>
<dbReference type="GO" id="GO:0051301">
    <property type="term" value="P:cell division"/>
    <property type="evidence" value="ECO:0007669"/>
    <property type="project" value="UniProtKB-KW"/>
</dbReference>
<reference evidence="3 4" key="1">
    <citation type="submission" date="2023-07" db="EMBL/GenBank/DDBJ databases">
        <title>Sequencing the genomes of 1000 actinobacteria strains.</title>
        <authorList>
            <person name="Klenk H.-P."/>
        </authorList>
    </citation>
    <scope>NUCLEOTIDE SEQUENCE [LARGE SCALE GENOMIC DNA]</scope>
    <source>
        <strain evidence="3 4">DSM 14555</strain>
    </source>
</reference>
<dbReference type="Gene3D" id="3.40.50.300">
    <property type="entry name" value="P-loop containing nucleotide triphosphate hydrolases"/>
    <property type="match status" value="1"/>
</dbReference>
<keyword evidence="3" id="KW-0132">Cell division</keyword>
<organism evidence="3 4">
    <name type="scientific">Arthrobacter russicus</name>
    <dbReference type="NCBI Taxonomy" id="172040"/>
    <lineage>
        <taxon>Bacteria</taxon>
        <taxon>Bacillati</taxon>
        <taxon>Actinomycetota</taxon>
        <taxon>Actinomycetes</taxon>
        <taxon>Micrococcales</taxon>
        <taxon>Micrococcaceae</taxon>
        <taxon>Arthrobacter</taxon>
    </lineage>
</organism>
<dbReference type="InterPro" id="IPR005654">
    <property type="entry name" value="ATPase_AFG1-like"/>
</dbReference>
<evidence type="ECO:0000313" key="3">
    <source>
        <dbReference type="EMBL" id="MDR6271207.1"/>
    </source>
</evidence>
<keyword evidence="4" id="KW-1185">Reference proteome</keyword>
<sequence length="343" mass="37400">MVQVEHLATRKPAVSVDELLQGFYPSPRFGDVSFDSYRPDPAQPTQSTVVEALRKFAASVGGTEAHGLRKLFSAKKPASRAGIYLDGGFGVGKTHLLASLWHAAPGPKAFGTFVEYTNLVGALSFRKTVDALKQYKLVCIDEFELDDPGDTVLMSRLMRELADAGVKLAATSNTLPGSLGEGRFAAVDFQREIQVLADQFEVLRIDGEDFRHRGLPTPPEPLEPAALDAAMESEFAGKTVAVDDFAALLDHLAGVHPSRYRQLVDGIDAVVWRNVQTITEQSVALRFVVLADRLYDRDVPILASGVPFDQLFSAEMMAGGYLKKYFRAVSRLTALAREAQKAA</sequence>
<dbReference type="PANTHER" id="PTHR12169">
    <property type="entry name" value="ATPASE N2B"/>
    <property type="match status" value="1"/>
</dbReference>
<keyword evidence="3" id="KW-0131">Cell cycle</keyword>
<keyword evidence="2" id="KW-0067">ATP-binding</keyword>
<name>A0ABU1JFK7_9MICC</name>
<dbReference type="NCBIfam" id="NF040713">
    <property type="entry name" value="ZapE"/>
    <property type="match status" value="1"/>
</dbReference>
<evidence type="ECO:0000256" key="2">
    <source>
        <dbReference type="ARBA" id="ARBA00022840"/>
    </source>
</evidence>
<keyword evidence="1" id="KW-0547">Nucleotide-binding</keyword>
<evidence type="ECO:0000256" key="1">
    <source>
        <dbReference type="ARBA" id="ARBA00022741"/>
    </source>
</evidence>
<evidence type="ECO:0000313" key="4">
    <source>
        <dbReference type="Proteomes" id="UP001185069"/>
    </source>
</evidence>